<dbReference type="RefSeq" id="WP_208022661.1">
    <property type="nucleotide sequence ID" value="NZ_BEXT01000001.1"/>
</dbReference>
<dbReference type="SUPFAM" id="SSF52266">
    <property type="entry name" value="SGNH hydrolase"/>
    <property type="match status" value="1"/>
</dbReference>
<comment type="caution">
    <text evidence="2">The sequence shown here is derived from an EMBL/GenBank/DDBJ whole genome shotgun (WGS) entry which is preliminary data.</text>
</comment>
<accession>A0A401G3P2</accession>
<dbReference type="AlphaFoldDB" id="A0A401G3P2"/>
<evidence type="ECO:0000313" key="2">
    <source>
        <dbReference type="EMBL" id="GBC63850.1"/>
    </source>
</evidence>
<dbReference type="InterPro" id="IPR036514">
    <property type="entry name" value="SGNH_hydro_sf"/>
</dbReference>
<dbReference type="InterPro" id="IPR013830">
    <property type="entry name" value="SGNH_hydro"/>
</dbReference>
<evidence type="ECO:0000313" key="3">
    <source>
        <dbReference type="Proteomes" id="UP000288096"/>
    </source>
</evidence>
<keyword evidence="3" id="KW-1185">Reference proteome</keyword>
<dbReference type="InterPro" id="IPR051532">
    <property type="entry name" value="Ester_Hydrolysis_Enzymes"/>
</dbReference>
<dbReference type="EMBL" id="BEXT01000001">
    <property type="protein sequence ID" value="GBC63850.1"/>
    <property type="molecule type" value="Genomic_DNA"/>
</dbReference>
<feature type="domain" description="SGNH hydrolase-type esterase" evidence="1">
    <location>
        <begin position="40"/>
        <end position="191"/>
    </location>
</feature>
<dbReference type="Gene3D" id="3.40.50.1110">
    <property type="entry name" value="SGNH hydrolase"/>
    <property type="match status" value="1"/>
</dbReference>
<dbReference type="PANTHER" id="PTHR30383">
    <property type="entry name" value="THIOESTERASE 1/PROTEASE 1/LYSOPHOSPHOLIPASE L1"/>
    <property type="match status" value="1"/>
</dbReference>
<reference evidence="3" key="2">
    <citation type="submission" date="2019-01" db="EMBL/GenBank/DDBJ databases">
        <title>Genome sequence of Desulfonema ishimotonii strain Tokyo 01.</title>
        <authorList>
            <person name="Fukui M."/>
        </authorList>
    </citation>
    <scope>NUCLEOTIDE SEQUENCE [LARGE SCALE GENOMIC DNA]</scope>
    <source>
        <strain evidence="3">Tokyo 01</strain>
    </source>
</reference>
<dbReference type="CDD" id="cd01822">
    <property type="entry name" value="Lysophospholipase_L1_like"/>
    <property type="match status" value="1"/>
</dbReference>
<reference evidence="3" key="1">
    <citation type="submission" date="2017-11" db="EMBL/GenBank/DDBJ databases">
        <authorList>
            <person name="Watanabe M."/>
            <person name="Kojima H."/>
        </authorList>
    </citation>
    <scope>NUCLEOTIDE SEQUENCE [LARGE SCALE GENOMIC DNA]</scope>
    <source>
        <strain evidence="3">Tokyo 01</strain>
    </source>
</reference>
<dbReference type="PANTHER" id="PTHR30383:SF24">
    <property type="entry name" value="THIOESTERASE 1_PROTEASE 1_LYSOPHOSPHOLIPASE L1"/>
    <property type="match status" value="1"/>
</dbReference>
<organism evidence="2 3">
    <name type="scientific">Desulfonema ishimotonii</name>
    <dbReference type="NCBI Taxonomy" id="45657"/>
    <lineage>
        <taxon>Bacteria</taxon>
        <taxon>Pseudomonadati</taxon>
        <taxon>Thermodesulfobacteriota</taxon>
        <taxon>Desulfobacteria</taxon>
        <taxon>Desulfobacterales</taxon>
        <taxon>Desulfococcaceae</taxon>
        <taxon>Desulfonema</taxon>
    </lineage>
</organism>
<evidence type="ECO:0000259" key="1">
    <source>
        <dbReference type="Pfam" id="PF13472"/>
    </source>
</evidence>
<dbReference type="Pfam" id="PF13472">
    <property type="entry name" value="Lipase_GDSL_2"/>
    <property type="match status" value="1"/>
</dbReference>
<sequence>MKKALIPILLCMGLFLGWRIFSPDAYEIRNTTPSGENIICFGDSLTYGTGASEGMDYPARLSEMLGSDVINAGVPGDTTDMALRRLEADVLSRSPRIVLITLGGNDLRNGISKKQAFRNLGHIVAAIQEQGALVVIGGISIPFWGRGFGDAYETLARETGAVLIPNIFEGIMGNSGRMSDSIHPNDAGYALMAENFHAALSPYIR</sequence>
<gene>
    <name evidence="2" type="ORF">DENIS_4849</name>
</gene>
<dbReference type="GO" id="GO:0004622">
    <property type="term" value="F:phosphatidylcholine lysophospholipase activity"/>
    <property type="evidence" value="ECO:0007669"/>
    <property type="project" value="TreeGrafter"/>
</dbReference>
<name>A0A401G3P2_9BACT</name>
<protein>
    <submittedName>
        <fullName evidence="2">Arylesterase</fullName>
    </submittedName>
</protein>
<proteinExistence type="predicted"/>
<dbReference type="Proteomes" id="UP000288096">
    <property type="component" value="Unassembled WGS sequence"/>
</dbReference>